<gene>
    <name evidence="1" type="ORF">HZU75_06430</name>
</gene>
<organism evidence="1 2">
    <name type="scientific">Chitinibacter fontanus</name>
    <dbReference type="NCBI Taxonomy" id="1737446"/>
    <lineage>
        <taxon>Bacteria</taxon>
        <taxon>Pseudomonadati</taxon>
        <taxon>Pseudomonadota</taxon>
        <taxon>Betaproteobacteria</taxon>
        <taxon>Neisseriales</taxon>
        <taxon>Chitinibacteraceae</taxon>
        <taxon>Chitinibacter</taxon>
    </lineage>
</organism>
<name>A0A7D5V965_9NEIS</name>
<evidence type="ECO:0000313" key="2">
    <source>
        <dbReference type="Proteomes" id="UP000510822"/>
    </source>
</evidence>
<dbReference type="EMBL" id="CP058952">
    <property type="protein sequence ID" value="QLI81196.1"/>
    <property type="molecule type" value="Genomic_DNA"/>
</dbReference>
<protein>
    <submittedName>
        <fullName evidence="1">Uncharacterized protein</fullName>
    </submittedName>
</protein>
<accession>A0A7D5V965</accession>
<reference evidence="1 2" key="1">
    <citation type="journal article" date="2016" name="Int. J. Syst. Evol. Microbiol.">
        <title>Chitinibacter fontanus sp. nov., isolated from a spring.</title>
        <authorList>
            <person name="Sheu S.Y."/>
            <person name="Li Y.S."/>
            <person name="Young C.C."/>
            <person name="Chen W.M."/>
        </authorList>
    </citation>
    <scope>NUCLEOTIDE SEQUENCE [LARGE SCALE GENOMIC DNA]</scope>
    <source>
        <strain evidence="1 2">STM-7</strain>
    </source>
</reference>
<evidence type="ECO:0000313" key="1">
    <source>
        <dbReference type="EMBL" id="QLI81196.1"/>
    </source>
</evidence>
<proteinExistence type="predicted"/>
<sequence>MHLSAQLDQWLAQAFLNDSPTEIAGYSFNLFENANDANSKFGVELIGASRFDQDDTDWACDETWSASPRRLALPISISGEHWEHCLAVVENAINQLLMTNTSAVSIPKSSQAIAVGFVDGDLNVIWRPKP</sequence>
<dbReference type="Proteomes" id="UP000510822">
    <property type="component" value="Chromosome"/>
</dbReference>
<dbReference type="RefSeq" id="WP_180308325.1">
    <property type="nucleotide sequence ID" value="NZ_CP058952.1"/>
</dbReference>
<keyword evidence="2" id="KW-1185">Reference proteome</keyword>
<dbReference type="KEGG" id="cfon:HZU75_06430"/>
<dbReference type="AlphaFoldDB" id="A0A7D5V965"/>